<dbReference type="InterPro" id="IPR014747">
    <property type="entry name" value="Bac_photo_RC_H_C"/>
</dbReference>
<dbReference type="InterPro" id="IPR019060">
    <property type="entry name" value="DUF2382"/>
</dbReference>
<proteinExistence type="predicted"/>
<evidence type="ECO:0000313" key="4">
    <source>
        <dbReference type="EMBL" id="MBW8485002.1"/>
    </source>
</evidence>
<evidence type="ECO:0000256" key="1">
    <source>
        <dbReference type="SAM" id="MobiDB-lite"/>
    </source>
</evidence>
<evidence type="ECO:0000313" key="5">
    <source>
        <dbReference type="Proteomes" id="UP000774570"/>
    </source>
</evidence>
<feature type="compositionally biased region" description="Low complexity" evidence="1">
    <location>
        <begin position="112"/>
        <end position="130"/>
    </location>
</feature>
<dbReference type="Proteomes" id="UP000774570">
    <property type="component" value="Unassembled WGS sequence"/>
</dbReference>
<dbReference type="PANTHER" id="PTHR38463:SF1">
    <property type="entry name" value="STRESS RESPONSE PROTEIN YSNF"/>
    <property type="match status" value="1"/>
</dbReference>
<keyword evidence="5" id="KW-1185">Reference proteome</keyword>
<feature type="region of interest" description="Disordered" evidence="1">
    <location>
        <begin position="274"/>
        <end position="305"/>
    </location>
</feature>
<feature type="compositionally biased region" description="Basic and acidic residues" evidence="1">
    <location>
        <begin position="281"/>
        <end position="305"/>
    </location>
</feature>
<protein>
    <submittedName>
        <fullName evidence="4">PRC and DUF2382 domain-containing protein</fullName>
    </submittedName>
</protein>
<feature type="domain" description="PRC-barrel" evidence="2">
    <location>
        <begin position="3"/>
        <end position="65"/>
    </location>
</feature>
<reference evidence="4 5" key="1">
    <citation type="submission" date="2021-07" db="EMBL/GenBank/DDBJ databases">
        <title>Actinomadura sp. PM05-2 isolated from lichen.</title>
        <authorList>
            <person name="Somphong A."/>
            <person name="Phongsopitanun W."/>
            <person name="Tanasupawat S."/>
            <person name="Peongsungnone V."/>
        </authorList>
    </citation>
    <scope>NUCLEOTIDE SEQUENCE [LARGE SCALE GENOMIC DNA]</scope>
    <source>
        <strain evidence="4 5">PM05-2</strain>
    </source>
</reference>
<evidence type="ECO:0000259" key="3">
    <source>
        <dbReference type="Pfam" id="PF09557"/>
    </source>
</evidence>
<name>A0ABS7FX51_9ACTN</name>
<dbReference type="SUPFAM" id="SSF50346">
    <property type="entry name" value="PRC-barrel domain"/>
    <property type="match status" value="1"/>
</dbReference>
<accession>A0ABS7FX51</accession>
<dbReference type="InterPro" id="IPR027275">
    <property type="entry name" value="PRC-brl_dom"/>
</dbReference>
<dbReference type="InterPro" id="IPR011033">
    <property type="entry name" value="PRC_barrel-like_sf"/>
</dbReference>
<comment type="caution">
    <text evidence="4">The sequence shown here is derived from an EMBL/GenBank/DDBJ whole genome shotgun (WGS) entry which is preliminary data.</text>
</comment>
<gene>
    <name evidence="4" type="ORF">K1Y72_21645</name>
</gene>
<evidence type="ECO:0000259" key="2">
    <source>
        <dbReference type="Pfam" id="PF05239"/>
    </source>
</evidence>
<dbReference type="Pfam" id="PF05239">
    <property type="entry name" value="PRC"/>
    <property type="match status" value="1"/>
</dbReference>
<organism evidence="4 5">
    <name type="scientific">Actinomadura parmotrematis</name>
    <dbReference type="NCBI Taxonomy" id="2864039"/>
    <lineage>
        <taxon>Bacteria</taxon>
        <taxon>Bacillati</taxon>
        <taxon>Actinomycetota</taxon>
        <taxon>Actinomycetes</taxon>
        <taxon>Streptosporangiales</taxon>
        <taxon>Thermomonosporaceae</taxon>
        <taxon>Actinomadura</taxon>
    </lineage>
</organism>
<dbReference type="EMBL" id="JAIBOA010000014">
    <property type="protein sequence ID" value="MBW8485002.1"/>
    <property type="molecule type" value="Genomic_DNA"/>
</dbReference>
<feature type="region of interest" description="Disordered" evidence="1">
    <location>
        <begin position="94"/>
        <end position="154"/>
    </location>
</feature>
<dbReference type="Gene3D" id="3.90.50.10">
    <property type="entry name" value="Photosynthetic Reaction Center, subunit H, domain 2"/>
    <property type="match status" value="1"/>
</dbReference>
<dbReference type="Pfam" id="PF09557">
    <property type="entry name" value="DUF2382"/>
    <property type="match status" value="1"/>
</dbReference>
<dbReference type="InterPro" id="IPR052967">
    <property type="entry name" value="Stress_Response_Assoc"/>
</dbReference>
<dbReference type="PANTHER" id="PTHR38463">
    <property type="entry name" value="STRESS RESPONSE PROTEIN YSNF"/>
    <property type="match status" value="1"/>
</dbReference>
<sequence>MDLEVTGKDGTKLGTVKQVYLNDASGAPEWITVVTGWFGQRESFVPLAGVDRKGDVLQVSYDKDKIKGAPSIDADQHLDRQEVAELYRYYGLQPDRGAVPNQPNRTPGQGDAGRMQADQGRRAGQQGKAAMLGGQAGQETLRKPGMRDAAGAEDAELVRSEERLRVATERREAGHVRLRRWVETEDVRMSVPVTRERIKVERVPIDGEQATGEFADLVLGEDEREVVLHEERAVVTKDTVAVERVRVSVERVTEEQPVEDQVRKERIEVIPDDGVQLDGDLAERDMKDRAKDQVLKDRDPKGRRS</sequence>
<feature type="domain" description="DUF2382" evidence="3">
    <location>
        <begin position="157"/>
        <end position="269"/>
    </location>
</feature>